<organism evidence="8 9">
    <name type="scientific">Parafilimonas terrae</name>
    <dbReference type="NCBI Taxonomy" id="1465490"/>
    <lineage>
        <taxon>Bacteria</taxon>
        <taxon>Pseudomonadati</taxon>
        <taxon>Bacteroidota</taxon>
        <taxon>Chitinophagia</taxon>
        <taxon>Chitinophagales</taxon>
        <taxon>Chitinophagaceae</taxon>
        <taxon>Parafilimonas</taxon>
    </lineage>
</organism>
<evidence type="ECO:0000256" key="4">
    <source>
        <dbReference type="ARBA" id="ARBA00023136"/>
    </source>
</evidence>
<sequence>MKKRNIYIVLIALGTSVVLGSCKKFLDRKPLSATYDDLKQGTLEAQSFGLYSNLRSLAGFSSLPWLDFHSIRDDDAQKGSSQTDGAEINAEFETFQYTKNDWATTTYWNDHYTMIYLANKELFSADSLGVTDEASRRNVGEAYFFRAYSFFELVKAYGEVPLLNYYYTNPADGIRPKAKVDDIYAQIDKDLDTASMYLPLNWNDAQGNSQYPGRLTSGAAKTLWAQTYLFRKNWQRVKELCQEVIASGEYALLPKFYDVWKDGLSGAGKNSKESIFEMQALIGQNGTPNYGVAWGTSQNIRQGGASVEWNLGWGWNVPTQNLVNDWSAADPRKNMTVLYSGEFDGGSGEGGYGATIPPYNKDSLGKSGFLDQPYWNKKVYSDPAMRSYTGQVNNAGAADWINHRILRYADVLLMMAEASNELGDGATAAAMLEQVRARARNSGSDPNALPPIPFTSQSQMRTAIKNERRWEFAMEGYRFYDLVRWGDAQSALGALGYQSRNAWYPIPQPAIDLSGGVLVQNPNY</sequence>
<evidence type="ECO:0000259" key="6">
    <source>
        <dbReference type="Pfam" id="PF07980"/>
    </source>
</evidence>
<dbReference type="Pfam" id="PF14322">
    <property type="entry name" value="SusD-like_3"/>
    <property type="match status" value="1"/>
</dbReference>
<dbReference type="InterPro" id="IPR011990">
    <property type="entry name" value="TPR-like_helical_dom_sf"/>
</dbReference>
<keyword evidence="3" id="KW-0732">Signal</keyword>
<evidence type="ECO:0000256" key="2">
    <source>
        <dbReference type="ARBA" id="ARBA00006275"/>
    </source>
</evidence>
<evidence type="ECO:0000256" key="5">
    <source>
        <dbReference type="ARBA" id="ARBA00023237"/>
    </source>
</evidence>
<dbReference type="STRING" id="1465490.SAMN05444277_105163"/>
<dbReference type="GO" id="GO:0009279">
    <property type="term" value="C:cell outer membrane"/>
    <property type="evidence" value="ECO:0007669"/>
    <property type="project" value="UniProtKB-SubCell"/>
</dbReference>
<evidence type="ECO:0000256" key="3">
    <source>
        <dbReference type="ARBA" id="ARBA00022729"/>
    </source>
</evidence>
<evidence type="ECO:0000313" key="9">
    <source>
        <dbReference type="Proteomes" id="UP000199031"/>
    </source>
</evidence>
<accession>A0A1I5VSK5</accession>
<dbReference type="Pfam" id="PF07980">
    <property type="entry name" value="SusD_RagB"/>
    <property type="match status" value="1"/>
</dbReference>
<proteinExistence type="inferred from homology"/>
<name>A0A1I5VSK5_9BACT</name>
<dbReference type="PROSITE" id="PS51257">
    <property type="entry name" value="PROKAR_LIPOPROTEIN"/>
    <property type="match status" value="1"/>
</dbReference>
<reference evidence="8 9" key="1">
    <citation type="submission" date="2016-10" db="EMBL/GenBank/DDBJ databases">
        <authorList>
            <person name="de Groot N.N."/>
        </authorList>
    </citation>
    <scope>NUCLEOTIDE SEQUENCE [LARGE SCALE GENOMIC DNA]</scope>
    <source>
        <strain evidence="8 9">DSM 28286</strain>
    </source>
</reference>
<evidence type="ECO:0000313" key="8">
    <source>
        <dbReference type="EMBL" id="SFQ10441.1"/>
    </source>
</evidence>
<feature type="domain" description="RagB/SusD" evidence="6">
    <location>
        <begin position="272"/>
        <end position="494"/>
    </location>
</feature>
<dbReference type="EMBL" id="FOXQ01000005">
    <property type="protein sequence ID" value="SFQ10441.1"/>
    <property type="molecule type" value="Genomic_DNA"/>
</dbReference>
<dbReference type="RefSeq" id="WP_090657968.1">
    <property type="nucleotide sequence ID" value="NZ_FOXQ01000005.1"/>
</dbReference>
<comment type="subcellular location">
    <subcellularLocation>
        <location evidence="1">Cell outer membrane</location>
    </subcellularLocation>
</comment>
<dbReference type="AlphaFoldDB" id="A0A1I5VSK5"/>
<evidence type="ECO:0000259" key="7">
    <source>
        <dbReference type="Pfam" id="PF14322"/>
    </source>
</evidence>
<feature type="domain" description="SusD-like N-terminal" evidence="7">
    <location>
        <begin position="93"/>
        <end position="229"/>
    </location>
</feature>
<dbReference type="Gene3D" id="1.25.40.390">
    <property type="match status" value="1"/>
</dbReference>
<keyword evidence="4" id="KW-0472">Membrane</keyword>
<keyword evidence="5" id="KW-0998">Cell outer membrane</keyword>
<comment type="similarity">
    <text evidence="2">Belongs to the SusD family.</text>
</comment>
<dbReference type="InterPro" id="IPR033985">
    <property type="entry name" value="SusD-like_N"/>
</dbReference>
<protein>
    <submittedName>
        <fullName evidence="8">Starch-binding associating with outer membrane</fullName>
    </submittedName>
</protein>
<dbReference type="SUPFAM" id="SSF48452">
    <property type="entry name" value="TPR-like"/>
    <property type="match status" value="1"/>
</dbReference>
<dbReference type="Proteomes" id="UP000199031">
    <property type="component" value="Unassembled WGS sequence"/>
</dbReference>
<evidence type="ECO:0000256" key="1">
    <source>
        <dbReference type="ARBA" id="ARBA00004442"/>
    </source>
</evidence>
<keyword evidence="9" id="KW-1185">Reference proteome</keyword>
<dbReference type="InterPro" id="IPR012944">
    <property type="entry name" value="SusD_RagB_dom"/>
</dbReference>
<gene>
    <name evidence="8" type="ORF">SAMN05444277_105163</name>
</gene>
<dbReference type="OrthoDB" id="636214at2"/>